<dbReference type="AlphaFoldDB" id="A0A0F9M3D4"/>
<organism evidence="1">
    <name type="scientific">marine sediment metagenome</name>
    <dbReference type="NCBI Taxonomy" id="412755"/>
    <lineage>
        <taxon>unclassified sequences</taxon>
        <taxon>metagenomes</taxon>
        <taxon>ecological metagenomes</taxon>
    </lineage>
</organism>
<dbReference type="EMBL" id="LAZR01005212">
    <property type="protein sequence ID" value="KKN01880.1"/>
    <property type="molecule type" value="Genomic_DNA"/>
</dbReference>
<evidence type="ECO:0000313" key="1">
    <source>
        <dbReference type="EMBL" id="KKN01880.1"/>
    </source>
</evidence>
<proteinExistence type="predicted"/>
<comment type="caution">
    <text evidence="1">The sequence shown here is derived from an EMBL/GenBank/DDBJ whole genome shotgun (WGS) entry which is preliminary data.</text>
</comment>
<name>A0A0F9M3D4_9ZZZZ</name>
<protein>
    <submittedName>
        <fullName evidence="1">Uncharacterized protein</fullName>
    </submittedName>
</protein>
<accession>A0A0F9M3D4</accession>
<gene>
    <name evidence="1" type="ORF">LCGC14_1123320</name>
</gene>
<reference evidence="1" key="1">
    <citation type="journal article" date="2015" name="Nature">
        <title>Complex archaea that bridge the gap between prokaryotes and eukaryotes.</title>
        <authorList>
            <person name="Spang A."/>
            <person name="Saw J.H."/>
            <person name="Jorgensen S.L."/>
            <person name="Zaremba-Niedzwiedzka K."/>
            <person name="Martijn J."/>
            <person name="Lind A.E."/>
            <person name="van Eijk R."/>
            <person name="Schleper C."/>
            <person name="Guy L."/>
            <person name="Ettema T.J."/>
        </authorList>
    </citation>
    <scope>NUCLEOTIDE SEQUENCE</scope>
</reference>
<sequence>MVELTSIGKEIRKLSKIGGRGFSQISISDVKIIKQKRELLRILRQNPDNILSIRLLYKGTILSNDRSIELGEISADDIDWKFTGQWTYGSKRYK</sequence>